<sequence length="33" mass="3737">MQNPAIKCHSLGKRQVNTNSLNEPKLTPPNYRS</sequence>
<feature type="region of interest" description="Disordered" evidence="1">
    <location>
        <begin position="1"/>
        <end position="33"/>
    </location>
</feature>
<proteinExistence type="predicted"/>
<evidence type="ECO:0000313" key="2">
    <source>
        <dbReference type="EMBL" id="MBX71233.1"/>
    </source>
</evidence>
<organism evidence="2">
    <name type="scientific">Rhizophora mucronata</name>
    <name type="common">Asiatic mangrove</name>
    <dbReference type="NCBI Taxonomy" id="61149"/>
    <lineage>
        <taxon>Eukaryota</taxon>
        <taxon>Viridiplantae</taxon>
        <taxon>Streptophyta</taxon>
        <taxon>Embryophyta</taxon>
        <taxon>Tracheophyta</taxon>
        <taxon>Spermatophyta</taxon>
        <taxon>Magnoliopsida</taxon>
        <taxon>eudicotyledons</taxon>
        <taxon>Gunneridae</taxon>
        <taxon>Pentapetalae</taxon>
        <taxon>rosids</taxon>
        <taxon>fabids</taxon>
        <taxon>Malpighiales</taxon>
        <taxon>Rhizophoraceae</taxon>
        <taxon>Rhizophora</taxon>
    </lineage>
</organism>
<reference evidence="2" key="1">
    <citation type="submission" date="2018-02" db="EMBL/GenBank/DDBJ databases">
        <title>Rhizophora mucronata_Transcriptome.</title>
        <authorList>
            <person name="Meera S.P."/>
            <person name="Sreeshan A."/>
            <person name="Augustine A."/>
        </authorList>
    </citation>
    <scope>NUCLEOTIDE SEQUENCE</scope>
    <source>
        <tissue evidence="2">Leaf</tissue>
    </source>
</reference>
<accession>A0A2P2QW59</accession>
<dbReference type="AlphaFoldDB" id="A0A2P2QW59"/>
<evidence type="ECO:0000256" key="1">
    <source>
        <dbReference type="SAM" id="MobiDB-lite"/>
    </source>
</evidence>
<protein>
    <submittedName>
        <fullName evidence="2">Uncharacterized protein</fullName>
    </submittedName>
</protein>
<name>A0A2P2QW59_RHIMU</name>
<dbReference type="EMBL" id="GGEC01090749">
    <property type="protein sequence ID" value="MBX71233.1"/>
    <property type="molecule type" value="Transcribed_RNA"/>
</dbReference>